<dbReference type="SUPFAM" id="SSF51735">
    <property type="entry name" value="NAD(P)-binding Rossmann-fold domains"/>
    <property type="match status" value="1"/>
</dbReference>
<dbReference type="Gene3D" id="3.40.50.720">
    <property type="entry name" value="NAD(P)-binding Rossmann-like Domain"/>
    <property type="match status" value="1"/>
</dbReference>
<dbReference type="InterPro" id="IPR000683">
    <property type="entry name" value="Gfo/Idh/MocA-like_OxRdtase_N"/>
</dbReference>
<reference evidence="5" key="1">
    <citation type="submission" date="2016-12" db="EMBL/GenBank/DDBJ databases">
        <title>Comparative genomics of four Isosphaeraceae planctomycetes: a common pool of plasmids and glycoside hydrolase genes.</title>
        <authorList>
            <person name="Ivanova A."/>
        </authorList>
    </citation>
    <scope>NUCLEOTIDE SEQUENCE [LARGE SCALE GENOMIC DNA]</scope>
    <source>
        <strain evidence="5">PX4</strain>
    </source>
</reference>
<dbReference type="InterPro" id="IPR036291">
    <property type="entry name" value="NAD(P)-bd_dom_sf"/>
</dbReference>
<feature type="domain" description="Gfo/Idh/MocA-like oxidoreductase bacterial type C-terminal" evidence="3">
    <location>
        <begin position="368"/>
        <end position="437"/>
    </location>
</feature>
<dbReference type="KEGG" id="pbor:BSF38_01018"/>
<dbReference type="RefSeq" id="WP_076343748.1">
    <property type="nucleotide sequence ID" value="NZ_CP019082.1"/>
</dbReference>
<evidence type="ECO:0000313" key="4">
    <source>
        <dbReference type="EMBL" id="APW59591.1"/>
    </source>
</evidence>
<keyword evidence="5" id="KW-1185">Reference proteome</keyword>
<dbReference type="OrthoDB" id="9788246at2"/>
<protein>
    <submittedName>
        <fullName evidence="4">Uncharacterized protein</fullName>
    </submittedName>
</protein>
<evidence type="ECO:0000259" key="2">
    <source>
        <dbReference type="Pfam" id="PF01408"/>
    </source>
</evidence>
<organism evidence="4 5">
    <name type="scientific">Paludisphaera borealis</name>
    <dbReference type="NCBI Taxonomy" id="1387353"/>
    <lineage>
        <taxon>Bacteria</taxon>
        <taxon>Pseudomonadati</taxon>
        <taxon>Planctomycetota</taxon>
        <taxon>Planctomycetia</taxon>
        <taxon>Isosphaerales</taxon>
        <taxon>Isosphaeraceae</taxon>
        <taxon>Paludisphaera</taxon>
    </lineage>
</organism>
<name>A0A1U7CKY8_9BACT</name>
<evidence type="ECO:0000313" key="5">
    <source>
        <dbReference type="Proteomes" id="UP000186309"/>
    </source>
</evidence>
<dbReference type="AlphaFoldDB" id="A0A1U7CKY8"/>
<dbReference type="Pfam" id="PF01408">
    <property type="entry name" value="GFO_IDH_MocA"/>
    <property type="match status" value="1"/>
</dbReference>
<dbReference type="GO" id="GO:0000166">
    <property type="term" value="F:nucleotide binding"/>
    <property type="evidence" value="ECO:0007669"/>
    <property type="project" value="InterPro"/>
</dbReference>
<keyword evidence="1" id="KW-0732">Signal</keyword>
<accession>A0A1U7CKY8</accession>
<dbReference type="PANTHER" id="PTHR43818:SF5">
    <property type="entry name" value="OXIDOREDUCTASE FAMILY PROTEIN"/>
    <property type="match status" value="1"/>
</dbReference>
<sequence>MREPNRRHFLHDTAKLAAAIAALPAGYAKAASPADEPADSSKPSANETLRVAVIGVHGRGMDHVEGFCKQKNVTVATICDIDPQSGARAQHEVEKLSPGSAPKYVQDIRRLLDDKSIDAVSIATPNHWHALAAIWAIQAGKDVYVEKPVSHNVSEGRRIVEAARKHDKIVQTGTQCRSHKGIQDAMAFLRSGKLGQIYMAKGLCYKPRGSIGHKPDGPVPAGVDYNLWLGPAPERPFNPNRFHYNWHWNWDYGNGDLGNQGIHQMDLARWGIDKHELPKTVQSSGGRFGYSDDGQTPNTLTTSFGFDDCELQFEVRGLITNDEMKVRIGDIFYGTEGILTITSYTNWQTFFGPKLDPGPAGSGGGDHYANFVKAVRARDHKALNADIEEGHLSSAYCHLGNIAYRLGRKLHVNPTAETFVNDSEADTYLTRPYRAGFVVPAKI</sequence>
<dbReference type="Gene3D" id="3.30.360.10">
    <property type="entry name" value="Dihydrodipicolinate Reductase, domain 2"/>
    <property type="match status" value="1"/>
</dbReference>
<gene>
    <name evidence="4" type="ORF">BSF38_01018</name>
</gene>
<feature type="domain" description="Gfo/Idh/MocA-like oxidoreductase N-terminal" evidence="2">
    <location>
        <begin position="49"/>
        <end position="173"/>
    </location>
</feature>
<dbReference type="Pfam" id="PF19051">
    <property type="entry name" value="GFO_IDH_MocA_C2"/>
    <property type="match status" value="2"/>
</dbReference>
<dbReference type="PROSITE" id="PS51318">
    <property type="entry name" value="TAT"/>
    <property type="match status" value="1"/>
</dbReference>
<evidence type="ECO:0000256" key="1">
    <source>
        <dbReference type="SAM" id="SignalP"/>
    </source>
</evidence>
<dbReference type="InterPro" id="IPR050463">
    <property type="entry name" value="Gfo/Idh/MocA_oxidrdct_glycsds"/>
</dbReference>
<dbReference type="STRING" id="1387353.BSF38_01018"/>
<dbReference type="Proteomes" id="UP000186309">
    <property type="component" value="Chromosome"/>
</dbReference>
<feature type="domain" description="Gfo/Idh/MocA-like oxidoreductase bacterial type C-terminal" evidence="3">
    <location>
        <begin position="217"/>
        <end position="276"/>
    </location>
</feature>
<feature type="chain" id="PRO_5013273393" evidence="1">
    <location>
        <begin position="31"/>
        <end position="443"/>
    </location>
</feature>
<dbReference type="PANTHER" id="PTHR43818">
    <property type="entry name" value="BCDNA.GH03377"/>
    <property type="match status" value="1"/>
</dbReference>
<dbReference type="SUPFAM" id="SSF55347">
    <property type="entry name" value="Glyceraldehyde-3-phosphate dehydrogenase-like, C-terminal domain"/>
    <property type="match status" value="1"/>
</dbReference>
<evidence type="ECO:0000259" key="3">
    <source>
        <dbReference type="Pfam" id="PF19051"/>
    </source>
</evidence>
<dbReference type="InterPro" id="IPR043906">
    <property type="entry name" value="Gfo/Idh/MocA_OxRdtase_bact_C"/>
</dbReference>
<proteinExistence type="predicted"/>
<feature type="signal peptide" evidence="1">
    <location>
        <begin position="1"/>
        <end position="30"/>
    </location>
</feature>
<dbReference type="InterPro" id="IPR006311">
    <property type="entry name" value="TAT_signal"/>
</dbReference>
<dbReference type="EMBL" id="CP019082">
    <property type="protein sequence ID" value="APW59591.1"/>
    <property type="molecule type" value="Genomic_DNA"/>
</dbReference>